<feature type="compositionally biased region" description="Basic and acidic residues" evidence="3">
    <location>
        <begin position="1"/>
        <end position="12"/>
    </location>
</feature>
<accession>I3WKD7</accession>
<evidence type="ECO:0000256" key="2">
    <source>
        <dbReference type="ARBA" id="ARBA00022840"/>
    </source>
</evidence>
<dbReference type="Gene3D" id="3.40.50.300">
    <property type="entry name" value="P-loop containing nucleotide triphosphate hydrolases"/>
    <property type="match status" value="1"/>
</dbReference>
<reference evidence="4 5" key="1">
    <citation type="journal article" date="2012" name="J. Bacteriol.">
        <title>Complete Genome Sequence of the Probiotic Bacterium Bifidobacterium bifidum Strain BGN4.</title>
        <authorList>
            <person name="Yu D.S."/>
            <person name="Jeong H."/>
            <person name="Lee D.H."/>
            <person name="Kwon S.K."/>
            <person name="Song J.Y."/>
            <person name="Kim B.K."/>
            <person name="Park M.S."/>
            <person name="Ji G.E."/>
            <person name="Oh T.K."/>
            <person name="Kim J.F."/>
        </authorList>
    </citation>
    <scope>NUCLEOTIDE SEQUENCE [LARGE SCALE GENOMIC DNA]</scope>
    <source>
        <strain evidence="4 5">BGN4</strain>
    </source>
</reference>
<evidence type="ECO:0000313" key="4">
    <source>
        <dbReference type="EMBL" id="AFL05350.1"/>
    </source>
</evidence>
<dbReference type="KEGG" id="bbf:BBB_1760"/>
<keyword evidence="1" id="KW-0547">Nucleotide-binding</keyword>
<dbReference type="Proteomes" id="UP000006173">
    <property type="component" value="Chromosome"/>
</dbReference>
<dbReference type="GO" id="GO:0009898">
    <property type="term" value="C:cytoplasmic side of plasma membrane"/>
    <property type="evidence" value="ECO:0007669"/>
    <property type="project" value="TreeGrafter"/>
</dbReference>
<dbReference type="PANTHER" id="PTHR43384:SF6">
    <property type="entry name" value="SEPTUM SITE-DETERMINING PROTEIN MIND HOMOLOG, CHLOROPLASTIC"/>
    <property type="match status" value="1"/>
</dbReference>
<dbReference type="PATRIC" id="fig|484020.3.peg.1744"/>
<evidence type="ECO:0000256" key="1">
    <source>
        <dbReference type="ARBA" id="ARBA00022741"/>
    </source>
</evidence>
<dbReference type="HOGENOM" id="CLU_059351_0_0_11"/>
<keyword evidence="2" id="KW-0067">ATP-binding</keyword>
<evidence type="ECO:0008006" key="6">
    <source>
        <dbReference type="Google" id="ProtNLM"/>
    </source>
</evidence>
<dbReference type="InterPro" id="IPR050625">
    <property type="entry name" value="ParA/MinD_ATPase"/>
</dbReference>
<dbReference type="AlphaFoldDB" id="I3WKD7"/>
<dbReference type="SUPFAM" id="SSF52540">
    <property type="entry name" value="P-loop containing nucleoside triphosphate hydrolases"/>
    <property type="match status" value="1"/>
</dbReference>
<sequence length="307" mass="32258">MPPRRASPDAWRRPAAQVSRLDSDAASHRMRARKPMTMPRVVCPSPVSSVDGNQSIGTLTHAGCRNTVVFSSASGGAGTSVFAAMVAWRLAQRKLQCALVDCDFAAGGIDVLLGIENEPGLRFQTVDIPLGKTEGAALNGELPQWERVGVLASQPWNGSDPEPWTVSAVLEALAQANDVVVVDIGAPSALHSLPMLRQCRQVVLAELTVLGLARARAARAMMIRQGESRPIMVGVVPRGLSRRGGVVDAHEASEYLHEELAGVVAPDRGLHGDVLEGLGIRAIGKSSRKAVDAVVGAIETGLGGDVP</sequence>
<name>I3WKD7_BIFBI</name>
<dbReference type="GO" id="GO:0051782">
    <property type="term" value="P:negative regulation of cell division"/>
    <property type="evidence" value="ECO:0007669"/>
    <property type="project" value="TreeGrafter"/>
</dbReference>
<feature type="region of interest" description="Disordered" evidence="3">
    <location>
        <begin position="1"/>
        <end position="32"/>
    </location>
</feature>
<gene>
    <name evidence="4" type="ORF">BBB_1760</name>
</gene>
<evidence type="ECO:0000313" key="5">
    <source>
        <dbReference type="Proteomes" id="UP000006173"/>
    </source>
</evidence>
<organism evidence="4 5">
    <name type="scientific">Bifidobacterium bifidum BGN4</name>
    <dbReference type="NCBI Taxonomy" id="484020"/>
    <lineage>
        <taxon>Bacteria</taxon>
        <taxon>Bacillati</taxon>
        <taxon>Actinomycetota</taxon>
        <taxon>Actinomycetes</taxon>
        <taxon>Bifidobacteriales</taxon>
        <taxon>Bifidobacteriaceae</taxon>
        <taxon>Bifidobacterium</taxon>
    </lineage>
</organism>
<dbReference type="InterPro" id="IPR027417">
    <property type="entry name" value="P-loop_NTPase"/>
</dbReference>
<protein>
    <recommendedName>
        <fullName evidence="6">Septum site-determining protein minD, TadZ-like protein</fullName>
    </recommendedName>
</protein>
<dbReference type="PANTHER" id="PTHR43384">
    <property type="entry name" value="SEPTUM SITE-DETERMINING PROTEIN MIND HOMOLOG, CHLOROPLASTIC-RELATED"/>
    <property type="match status" value="1"/>
</dbReference>
<proteinExistence type="predicted"/>
<dbReference type="GO" id="GO:0005829">
    <property type="term" value="C:cytosol"/>
    <property type="evidence" value="ECO:0007669"/>
    <property type="project" value="TreeGrafter"/>
</dbReference>
<evidence type="ECO:0000256" key="3">
    <source>
        <dbReference type="SAM" id="MobiDB-lite"/>
    </source>
</evidence>
<dbReference type="GO" id="GO:0016887">
    <property type="term" value="F:ATP hydrolysis activity"/>
    <property type="evidence" value="ECO:0007669"/>
    <property type="project" value="TreeGrafter"/>
</dbReference>
<dbReference type="GO" id="GO:0005524">
    <property type="term" value="F:ATP binding"/>
    <property type="evidence" value="ECO:0007669"/>
    <property type="project" value="UniProtKB-KW"/>
</dbReference>
<dbReference type="EMBL" id="CP001361">
    <property type="protein sequence ID" value="AFL05350.1"/>
    <property type="molecule type" value="Genomic_DNA"/>
</dbReference>